<dbReference type="InterPro" id="IPR032856">
    <property type="entry name" value="GDE_N_bis"/>
</dbReference>
<dbReference type="STRING" id="1814289.SAMN05216410_2448"/>
<reference evidence="3 4" key="1">
    <citation type="submission" date="2016-09" db="EMBL/GenBank/DDBJ databases">
        <authorList>
            <person name="Capua I."/>
            <person name="De Benedictis P."/>
            <person name="Joannis T."/>
            <person name="Lombin L.H."/>
            <person name="Cattoli G."/>
        </authorList>
    </citation>
    <scope>NUCLEOTIDE SEQUENCE [LARGE SCALE GENOMIC DNA]</scope>
    <source>
        <strain evidence="3 4">ISLP-3</strain>
    </source>
</reference>
<dbReference type="Pfam" id="PF22422">
    <property type="entry name" value="MGH1-like_GH"/>
    <property type="match status" value="1"/>
</dbReference>
<dbReference type="EMBL" id="FMYH01000004">
    <property type="protein sequence ID" value="SDC87601.1"/>
    <property type="molecule type" value="Genomic_DNA"/>
</dbReference>
<evidence type="ECO:0000259" key="1">
    <source>
        <dbReference type="Pfam" id="PF14742"/>
    </source>
</evidence>
<feature type="domain" description="Putative glycogen debranching enzyme N-terminal" evidence="1">
    <location>
        <begin position="35"/>
        <end position="213"/>
    </location>
</feature>
<gene>
    <name evidence="3" type="ORF">SAMN05216410_2448</name>
</gene>
<dbReference type="InterPro" id="IPR012341">
    <property type="entry name" value="6hp_glycosidase-like_sf"/>
</dbReference>
<feature type="domain" description="Mannosylglycerate hydrolase MGH1-like glycoside hydrolase" evidence="2">
    <location>
        <begin position="375"/>
        <end position="597"/>
    </location>
</feature>
<dbReference type="InterPro" id="IPR008928">
    <property type="entry name" value="6-hairpin_glycosidase_sf"/>
</dbReference>
<name>A0A1G6Q5U0_9MICO</name>
<dbReference type="InterPro" id="IPR054491">
    <property type="entry name" value="MGH1-like_GH"/>
</dbReference>
<sequence length="700" mass="73472">MLDTPLTTADGAAQSDGAPIQRQPLLHELLVALSAPTQAWSGADGQVRHTGAQGFFHSDVRVLSTAIVHVGGEEPEMIGSAPAGPGSVQISSLARGVDGPGADPTTRVERVRTVRAGEVTETITFSCAAADPVDARITIVLGNDFATMEKVKGGAPLREVPATLDGDNLTWTDGTVDVVVSTPGATLNLDHPDRPTATWTVRVANGSPVVLSWTLSAVDHDAVVDGASSAGAVWSRPVVVADDPRLTAWVAQALDDLESLQMASKRTPDDVFLAAGAPWFFTLFGRDSIIAARMMLPLGTALAAGTLRTLAAYQGTKIDQTTAEQPGKILHEVRRAELSVDGDDVVLPPIYYGTVDATPLWITLLHDAWRWGMPAVEVEALLPNLQAALGWLRDYADADGDGFLEYIDETGRGLANQGWKDSGDSIQFTDGTLAVGPIALAEVQGYAYEAAMSGAALLEAFGLDGADAWRGWAAAMADRFRAAFWLQDDLGAYPGIALDGHKKVVNTVTSNMGHLLGTGILSPDEALVVADRLVDPEMSSGYGLRTMATSSQGYWPLKYHGGSVWIHDTAVVIEGLMREGLVEQAQELSSGLLRAASDFGFRVPELHSGDSTEVVPRAIPYPAACRPQAWSAASSIVVLQAALGVSADIPNGVVVAGPAAALGGVRVDGLTVAGQPFSAQRESSQARAAVEAEPFEVTEV</sequence>
<keyword evidence="4" id="KW-1185">Reference proteome</keyword>
<dbReference type="GO" id="GO:0005975">
    <property type="term" value="P:carbohydrate metabolic process"/>
    <property type="evidence" value="ECO:0007669"/>
    <property type="project" value="InterPro"/>
</dbReference>
<dbReference type="Pfam" id="PF14742">
    <property type="entry name" value="GDE_N_bis"/>
    <property type="match status" value="1"/>
</dbReference>
<evidence type="ECO:0000259" key="2">
    <source>
        <dbReference type="Pfam" id="PF22422"/>
    </source>
</evidence>
<proteinExistence type="predicted"/>
<organism evidence="3 4">
    <name type="scientific">Sanguibacter gelidistatuariae</name>
    <dbReference type="NCBI Taxonomy" id="1814289"/>
    <lineage>
        <taxon>Bacteria</taxon>
        <taxon>Bacillati</taxon>
        <taxon>Actinomycetota</taxon>
        <taxon>Actinomycetes</taxon>
        <taxon>Micrococcales</taxon>
        <taxon>Sanguibacteraceae</taxon>
        <taxon>Sanguibacter</taxon>
    </lineage>
</organism>
<dbReference type="AlphaFoldDB" id="A0A1G6Q5U0"/>
<protein>
    <submittedName>
        <fullName evidence="3">Glycogen debranching enzyme (Alpha-1,6-glucosidase)</fullName>
    </submittedName>
</protein>
<dbReference type="Proteomes" id="UP000199039">
    <property type="component" value="Unassembled WGS sequence"/>
</dbReference>
<dbReference type="SUPFAM" id="SSF48208">
    <property type="entry name" value="Six-hairpin glycosidases"/>
    <property type="match status" value="1"/>
</dbReference>
<dbReference type="OrthoDB" id="9759959at2"/>
<dbReference type="Gene3D" id="1.50.10.10">
    <property type="match status" value="1"/>
</dbReference>
<evidence type="ECO:0000313" key="3">
    <source>
        <dbReference type="EMBL" id="SDC87601.1"/>
    </source>
</evidence>
<dbReference type="RefSeq" id="WP_093183573.1">
    <property type="nucleotide sequence ID" value="NZ_FMYH01000004.1"/>
</dbReference>
<evidence type="ECO:0000313" key="4">
    <source>
        <dbReference type="Proteomes" id="UP000199039"/>
    </source>
</evidence>
<accession>A0A1G6Q5U0</accession>